<dbReference type="EMBL" id="GEBQ01019025">
    <property type="protein sequence ID" value="JAT20952.1"/>
    <property type="molecule type" value="Transcribed_RNA"/>
</dbReference>
<sequence>ICRGVELAGTDGDEKNPDVIPQPVGGMDSDEAQLDFLRKRQHISTIETRNSPSRSLLQHGPAGPYPGYCTLRNGGLPLHDLSNIPTKHVQGSVDSLYAGAGTLPRPHWSGPGYRHPAMMGYPSGVPHPRAPPHEEEGSTSAPESPLMVTKRESTV</sequence>
<name>A0A1B6LB63_9HEMI</name>
<proteinExistence type="predicted"/>
<feature type="non-terminal residue" evidence="2">
    <location>
        <position position="1"/>
    </location>
</feature>
<accession>A0A1B6LB63</accession>
<protein>
    <submittedName>
        <fullName evidence="2">Uncharacterized protein</fullName>
    </submittedName>
</protein>
<evidence type="ECO:0000313" key="2">
    <source>
        <dbReference type="EMBL" id="JAT20952.1"/>
    </source>
</evidence>
<dbReference type="AlphaFoldDB" id="A0A1B6LB63"/>
<feature type="region of interest" description="Disordered" evidence="1">
    <location>
        <begin position="119"/>
        <end position="155"/>
    </location>
</feature>
<gene>
    <name evidence="2" type="ORF">g.53737</name>
</gene>
<evidence type="ECO:0000256" key="1">
    <source>
        <dbReference type="SAM" id="MobiDB-lite"/>
    </source>
</evidence>
<reference evidence="2" key="1">
    <citation type="submission" date="2015-11" db="EMBL/GenBank/DDBJ databases">
        <title>De novo transcriptome assembly of four potential Pierce s Disease insect vectors from Arizona vineyards.</title>
        <authorList>
            <person name="Tassone E.E."/>
        </authorList>
    </citation>
    <scope>NUCLEOTIDE SEQUENCE</scope>
</reference>
<organism evidence="2">
    <name type="scientific">Graphocephala atropunctata</name>
    <dbReference type="NCBI Taxonomy" id="36148"/>
    <lineage>
        <taxon>Eukaryota</taxon>
        <taxon>Metazoa</taxon>
        <taxon>Ecdysozoa</taxon>
        <taxon>Arthropoda</taxon>
        <taxon>Hexapoda</taxon>
        <taxon>Insecta</taxon>
        <taxon>Pterygota</taxon>
        <taxon>Neoptera</taxon>
        <taxon>Paraneoptera</taxon>
        <taxon>Hemiptera</taxon>
        <taxon>Auchenorrhyncha</taxon>
        <taxon>Membracoidea</taxon>
        <taxon>Cicadellidae</taxon>
        <taxon>Cicadellinae</taxon>
        <taxon>Cicadellini</taxon>
        <taxon>Graphocephala</taxon>
    </lineage>
</organism>
<feature type="region of interest" description="Disordered" evidence="1">
    <location>
        <begin position="1"/>
        <end position="27"/>
    </location>
</feature>